<evidence type="ECO:0000256" key="3">
    <source>
        <dbReference type="ARBA" id="ARBA00022840"/>
    </source>
</evidence>
<dbReference type="PROSITE" id="PS50893">
    <property type="entry name" value="ABC_TRANSPORTER_2"/>
    <property type="match status" value="1"/>
</dbReference>
<keyword evidence="1" id="KW-0813">Transport</keyword>
<name>A0A1M7MI67_9FIRM</name>
<sequence>MILGTSGCGKSTLVNTLAGTITSTSGDIVYVKEQQSKPLNPKIHKIGIIPQNCGLLPWKTVKENCLLPLRIRKEQVSESRIKEITNIYKSLDIEKLLHKYPKELSGGQAQRAAIARAFIMRPDLLLMDEPFSALDEITREEARELFLKIWNQHKPTTVLVTHSIEEALYLGNRIIVMGTDKGNIKHQMDNPYFGQLSPQSLEYLAAKQLLRKQLIKTEVGEQTSE</sequence>
<evidence type="ECO:0000256" key="1">
    <source>
        <dbReference type="ARBA" id="ARBA00022448"/>
    </source>
</evidence>
<dbReference type="STRING" id="1120996.SAMN02746066_03838"/>
<dbReference type="Proteomes" id="UP000184038">
    <property type="component" value="Unassembled WGS sequence"/>
</dbReference>
<dbReference type="PROSITE" id="PS00211">
    <property type="entry name" value="ABC_TRANSPORTER_1"/>
    <property type="match status" value="1"/>
</dbReference>
<dbReference type="Pfam" id="PF00005">
    <property type="entry name" value="ABC_tran"/>
    <property type="match status" value="1"/>
</dbReference>
<dbReference type="EMBL" id="FRCP01000021">
    <property type="protein sequence ID" value="SHM90595.1"/>
    <property type="molecule type" value="Genomic_DNA"/>
</dbReference>
<gene>
    <name evidence="5" type="ORF">SAMN02746066_03838</name>
</gene>
<evidence type="ECO:0000313" key="5">
    <source>
        <dbReference type="EMBL" id="SHM90595.1"/>
    </source>
</evidence>
<dbReference type="SMART" id="SM00382">
    <property type="entry name" value="AAA"/>
    <property type="match status" value="1"/>
</dbReference>
<keyword evidence="3 5" id="KW-0067">ATP-binding</keyword>
<evidence type="ECO:0000313" key="6">
    <source>
        <dbReference type="Proteomes" id="UP000184038"/>
    </source>
</evidence>
<dbReference type="Gene3D" id="3.40.50.300">
    <property type="entry name" value="P-loop containing nucleotide triphosphate hydrolases"/>
    <property type="match status" value="1"/>
</dbReference>
<reference evidence="5 6" key="1">
    <citation type="submission" date="2016-11" db="EMBL/GenBank/DDBJ databases">
        <authorList>
            <person name="Jaros S."/>
            <person name="Januszkiewicz K."/>
            <person name="Wedrychowicz H."/>
        </authorList>
    </citation>
    <scope>NUCLEOTIDE SEQUENCE [LARGE SCALE GENOMIC DNA]</scope>
    <source>
        <strain evidence="5 6">DSM 15930</strain>
    </source>
</reference>
<feature type="domain" description="ABC transporter" evidence="4">
    <location>
        <begin position="1"/>
        <end position="204"/>
    </location>
</feature>
<dbReference type="PANTHER" id="PTHR42788">
    <property type="entry name" value="TAURINE IMPORT ATP-BINDING PROTEIN-RELATED"/>
    <property type="match status" value="1"/>
</dbReference>
<dbReference type="GO" id="GO:0005524">
    <property type="term" value="F:ATP binding"/>
    <property type="evidence" value="ECO:0007669"/>
    <property type="project" value="UniProtKB-KW"/>
</dbReference>
<dbReference type="GO" id="GO:0016887">
    <property type="term" value="F:ATP hydrolysis activity"/>
    <property type="evidence" value="ECO:0007669"/>
    <property type="project" value="InterPro"/>
</dbReference>
<keyword evidence="2" id="KW-0547">Nucleotide-binding</keyword>
<proteinExistence type="predicted"/>
<dbReference type="AlphaFoldDB" id="A0A1M7MI67"/>
<dbReference type="InterPro" id="IPR017871">
    <property type="entry name" value="ABC_transporter-like_CS"/>
</dbReference>
<keyword evidence="6" id="KW-1185">Reference proteome</keyword>
<dbReference type="InterPro" id="IPR027417">
    <property type="entry name" value="P-loop_NTPase"/>
</dbReference>
<dbReference type="InterPro" id="IPR050166">
    <property type="entry name" value="ABC_transporter_ATP-bind"/>
</dbReference>
<dbReference type="InterPro" id="IPR003439">
    <property type="entry name" value="ABC_transporter-like_ATP-bd"/>
</dbReference>
<accession>A0A1M7MI67</accession>
<protein>
    <submittedName>
        <fullName evidence="5">NitT/TauT family transport system ATP-binding protein</fullName>
    </submittedName>
</protein>
<dbReference type="PANTHER" id="PTHR42788:SF13">
    <property type="entry name" value="ALIPHATIC SULFONATES IMPORT ATP-BINDING PROTEIN SSUB"/>
    <property type="match status" value="1"/>
</dbReference>
<evidence type="ECO:0000256" key="2">
    <source>
        <dbReference type="ARBA" id="ARBA00022741"/>
    </source>
</evidence>
<organism evidence="5 6">
    <name type="scientific">Anaerosporobacter mobilis DSM 15930</name>
    <dbReference type="NCBI Taxonomy" id="1120996"/>
    <lineage>
        <taxon>Bacteria</taxon>
        <taxon>Bacillati</taxon>
        <taxon>Bacillota</taxon>
        <taxon>Clostridia</taxon>
        <taxon>Lachnospirales</taxon>
        <taxon>Lachnospiraceae</taxon>
        <taxon>Anaerosporobacter</taxon>
    </lineage>
</organism>
<dbReference type="InterPro" id="IPR003593">
    <property type="entry name" value="AAA+_ATPase"/>
</dbReference>
<dbReference type="SUPFAM" id="SSF52540">
    <property type="entry name" value="P-loop containing nucleoside triphosphate hydrolases"/>
    <property type="match status" value="1"/>
</dbReference>
<evidence type="ECO:0000259" key="4">
    <source>
        <dbReference type="PROSITE" id="PS50893"/>
    </source>
</evidence>